<dbReference type="Pfam" id="PF09867">
    <property type="entry name" value="TagF_N"/>
    <property type="match status" value="1"/>
</dbReference>
<name>A0AA37T1K6_9ALTE</name>
<gene>
    <name evidence="1" type="ORF">GCM10007852_28140</name>
</gene>
<dbReference type="InterPro" id="IPR017748">
    <property type="entry name" value="TagF"/>
</dbReference>
<dbReference type="AlphaFoldDB" id="A0AA37T1K6"/>
<dbReference type="EMBL" id="BSOT01000006">
    <property type="protein sequence ID" value="GLR71906.1"/>
    <property type="molecule type" value="Genomic_DNA"/>
</dbReference>
<dbReference type="RefSeq" id="WP_284218241.1">
    <property type="nucleotide sequence ID" value="NZ_BSOT01000006.1"/>
</dbReference>
<protein>
    <submittedName>
        <fullName evidence="1">Type VI secretion-associated protein</fullName>
    </submittedName>
</protein>
<dbReference type="Gene3D" id="3.40.1730.10">
    <property type="entry name" value="pa0076 domain"/>
    <property type="match status" value="1"/>
</dbReference>
<comment type="caution">
    <text evidence="1">The sequence shown here is derived from an EMBL/GenBank/DDBJ whole genome shotgun (WGS) entry which is preliminary data.</text>
</comment>
<reference evidence="1" key="2">
    <citation type="submission" date="2023-01" db="EMBL/GenBank/DDBJ databases">
        <title>Draft genome sequence of Agaribacter marinus strain NBRC 110023.</title>
        <authorList>
            <person name="Sun Q."/>
            <person name="Mori K."/>
        </authorList>
    </citation>
    <scope>NUCLEOTIDE SEQUENCE</scope>
    <source>
        <strain evidence="1">NBRC 110023</strain>
    </source>
</reference>
<dbReference type="Proteomes" id="UP001156601">
    <property type="component" value="Unassembled WGS sequence"/>
</dbReference>
<reference evidence="1" key="1">
    <citation type="journal article" date="2014" name="Int. J. Syst. Evol. Microbiol.">
        <title>Complete genome sequence of Corynebacterium casei LMG S-19264T (=DSM 44701T), isolated from a smear-ripened cheese.</title>
        <authorList>
            <consortium name="US DOE Joint Genome Institute (JGI-PGF)"/>
            <person name="Walter F."/>
            <person name="Albersmeier A."/>
            <person name="Kalinowski J."/>
            <person name="Ruckert C."/>
        </authorList>
    </citation>
    <scope>NUCLEOTIDE SEQUENCE</scope>
    <source>
        <strain evidence="1">NBRC 110023</strain>
    </source>
</reference>
<sequence>MKIGFFGKLPGYGDFIQRGVSPELISQWDNWMLQSLEVSNGQLGDDWQGIYFNSPIWRFCADALLFSKSSDSLAGAVTGVMMPSIDNCGRAYPFAVLCQTGQAVNLFNLSQKVDDLHAQCEDFILDLLDKKRPDLDEIANVLNQIYAPLKEYDCQDVQLTETSSVGELCRLSDNILNDMSKCHNTFLQNAILSKDMRLSIWSMAGTTNLAPQQRYYSGLPPADMFSSLLRGV</sequence>
<dbReference type="PIRSF" id="PIRSF029287">
    <property type="entry name" value="UCP029287"/>
    <property type="match status" value="1"/>
</dbReference>
<dbReference type="NCBIfam" id="TIGR03373">
    <property type="entry name" value="VI_minor_4"/>
    <property type="match status" value="1"/>
</dbReference>
<proteinExistence type="predicted"/>
<accession>A0AA37T1K6</accession>
<dbReference type="InterPro" id="IPR038225">
    <property type="entry name" value="TagF_sf"/>
</dbReference>
<evidence type="ECO:0000313" key="1">
    <source>
        <dbReference type="EMBL" id="GLR71906.1"/>
    </source>
</evidence>
<keyword evidence="2" id="KW-1185">Reference proteome</keyword>
<evidence type="ECO:0000313" key="2">
    <source>
        <dbReference type="Proteomes" id="UP001156601"/>
    </source>
</evidence>
<organism evidence="1 2">
    <name type="scientific">Agaribacter marinus</name>
    <dbReference type="NCBI Taxonomy" id="1431249"/>
    <lineage>
        <taxon>Bacteria</taxon>
        <taxon>Pseudomonadati</taxon>
        <taxon>Pseudomonadota</taxon>
        <taxon>Gammaproteobacteria</taxon>
        <taxon>Alteromonadales</taxon>
        <taxon>Alteromonadaceae</taxon>
        <taxon>Agaribacter</taxon>
    </lineage>
</organism>